<organism evidence="1 2">
    <name type="scientific">Sphingobacterium multivorum</name>
    <dbReference type="NCBI Taxonomy" id="28454"/>
    <lineage>
        <taxon>Bacteria</taxon>
        <taxon>Pseudomonadati</taxon>
        <taxon>Bacteroidota</taxon>
        <taxon>Sphingobacteriia</taxon>
        <taxon>Sphingobacteriales</taxon>
        <taxon>Sphingobacteriaceae</taxon>
        <taxon>Sphingobacterium</taxon>
    </lineage>
</organism>
<dbReference type="Proteomes" id="UP000432350">
    <property type="component" value="Unassembled WGS sequence"/>
</dbReference>
<protein>
    <submittedName>
        <fullName evidence="1">Uncharacterized protein</fullName>
    </submittedName>
</protein>
<gene>
    <name evidence="1" type="ORF">SPHINGO8BC_50649</name>
</gene>
<evidence type="ECO:0000313" key="1">
    <source>
        <dbReference type="EMBL" id="VXC88317.1"/>
    </source>
</evidence>
<name>A0A654C5F4_SPHMU</name>
<dbReference type="EMBL" id="CABWMV010000024">
    <property type="protein sequence ID" value="VXC88317.1"/>
    <property type="molecule type" value="Genomic_DNA"/>
</dbReference>
<evidence type="ECO:0000313" key="2">
    <source>
        <dbReference type="Proteomes" id="UP000432350"/>
    </source>
</evidence>
<accession>A0A654C5F4</accession>
<sequence length="46" mass="5331">MDALEDSRSDSWMTSEYYTYALLSKNASREKLEKNLATLFDKHVAT</sequence>
<reference evidence="1 2" key="1">
    <citation type="submission" date="2019-10" db="EMBL/GenBank/DDBJ databases">
        <authorList>
            <person name="Karimi E."/>
        </authorList>
    </citation>
    <scope>NUCLEOTIDE SEQUENCE [LARGE SCALE GENOMIC DNA]</scope>
    <source>
        <strain evidence="1">Sphingobacterium sp. 8BC</strain>
    </source>
</reference>
<dbReference type="AlphaFoldDB" id="A0A654C5F4"/>
<proteinExistence type="predicted"/>